<reference evidence="2" key="1">
    <citation type="submission" date="2022-10" db="EMBL/GenBank/DDBJ databases">
        <title>Gaoshiqiia sediminis gen. nov., sp. nov., isolated from coastal sediment.</title>
        <authorList>
            <person name="Yu W.X."/>
            <person name="Mu D.S."/>
            <person name="Du J.Z."/>
            <person name="Liang Y.Q."/>
        </authorList>
    </citation>
    <scope>NUCLEOTIDE SEQUENCE</scope>
    <source>
        <strain evidence="2">A06</strain>
    </source>
</reference>
<dbReference type="Pfam" id="PF13715">
    <property type="entry name" value="CarbopepD_reg_2"/>
    <property type="match status" value="1"/>
</dbReference>
<keyword evidence="2" id="KW-0645">Protease</keyword>
<dbReference type="AlphaFoldDB" id="A0AA41YEK0"/>
<name>A0AA41YEK0_9BACT</name>
<sequence length="384" mass="43950">MRRTIFILFLLITAQVFAQPQTLKGRIVDADTQEGVAYANIGIEGTYYGTASNLQGFFELKVPEEFYGEKLYVSAVGYENVTFAVTDLLKQDFNRIALKEQTYSIEGIDVAAQSRVLFRVIRTAAKQVPAIFQKGPLGLTFHYLETMQVEEAEPIIREAIVDLYDEAGYQNPSITDAFASRNYRFTQVNRNFEPYSFPSGQTGFDELLEMDLARLSNTIFAEPLLNDFDLHLEGISAYNGDSVWVISYKTNQPNLAHTGDFYATRLDGKMYILKSNYALVRNEMVIEATKNNSQNRSLFTNSQEQRQVRYHLTSLYQQQDGKYALSYLDCDKTYANEKGEQVSYSRKAGVLKRTNAPEKIVGRDYFENTTYIESFWKSFHAEKK</sequence>
<dbReference type="Gene3D" id="2.60.40.1120">
    <property type="entry name" value="Carboxypeptidase-like, regulatory domain"/>
    <property type="match status" value="1"/>
</dbReference>
<protein>
    <submittedName>
        <fullName evidence="2">Carboxypeptidase-like regulatory domain-containing protein</fullName>
    </submittedName>
</protein>
<evidence type="ECO:0000313" key="2">
    <source>
        <dbReference type="EMBL" id="MCW0484407.1"/>
    </source>
</evidence>
<keyword evidence="2" id="KW-0378">Hydrolase</keyword>
<comment type="caution">
    <text evidence="2">The sequence shown here is derived from an EMBL/GenBank/DDBJ whole genome shotgun (WGS) entry which is preliminary data.</text>
</comment>
<keyword evidence="1" id="KW-0732">Signal</keyword>
<dbReference type="RefSeq" id="WP_282593000.1">
    <property type="nucleotide sequence ID" value="NZ_JAPAAF010000036.1"/>
</dbReference>
<gene>
    <name evidence="2" type="ORF">N2K84_16835</name>
</gene>
<dbReference type="InterPro" id="IPR008969">
    <property type="entry name" value="CarboxyPept-like_regulatory"/>
</dbReference>
<evidence type="ECO:0000256" key="1">
    <source>
        <dbReference type="SAM" id="SignalP"/>
    </source>
</evidence>
<dbReference type="SUPFAM" id="SSF49464">
    <property type="entry name" value="Carboxypeptidase regulatory domain-like"/>
    <property type="match status" value="1"/>
</dbReference>
<proteinExistence type="predicted"/>
<dbReference type="GO" id="GO:0004180">
    <property type="term" value="F:carboxypeptidase activity"/>
    <property type="evidence" value="ECO:0007669"/>
    <property type="project" value="UniProtKB-KW"/>
</dbReference>
<evidence type="ECO:0000313" key="3">
    <source>
        <dbReference type="Proteomes" id="UP001163821"/>
    </source>
</evidence>
<keyword evidence="3" id="KW-1185">Reference proteome</keyword>
<dbReference type="EMBL" id="JAPAAF010000036">
    <property type="protein sequence ID" value="MCW0484407.1"/>
    <property type="molecule type" value="Genomic_DNA"/>
</dbReference>
<dbReference type="Proteomes" id="UP001163821">
    <property type="component" value="Unassembled WGS sequence"/>
</dbReference>
<feature type="signal peptide" evidence="1">
    <location>
        <begin position="1"/>
        <end position="18"/>
    </location>
</feature>
<feature type="chain" id="PRO_5041238166" evidence="1">
    <location>
        <begin position="19"/>
        <end position="384"/>
    </location>
</feature>
<organism evidence="2 3">
    <name type="scientific">Gaoshiqia sediminis</name>
    <dbReference type="NCBI Taxonomy" id="2986998"/>
    <lineage>
        <taxon>Bacteria</taxon>
        <taxon>Pseudomonadati</taxon>
        <taxon>Bacteroidota</taxon>
        <taxon>Bacteroidia</taxon>
        <taxon>Marinilabiliales</taxon>
        <taxon>Prolixibacteraceae</taxon>
        <taxon>Gaoshiqia</taxon>
    </lineage>
</organism>
<keyword evidence="2" id="KW-0121">Carboxypeptidase</keyword>
<accession>A0AA41YEK0</accession>